<dbReference type="EMBL" id="CABVLU010000003">
    <property type="protein sequence ID" value="VVT53505.1"/>
    <property type="molecule type" value="Genomic_DNA"/>
</dbReference>
<dbReference type="Pfam" id="PF00378">
    <property type="entry name" value="ECH_1"/>
    <property type="match status" value="1"/>
</dbReference>
<evidence type="ECO:0000256" key="5">
    <source>
        <dbReference type="ARBA" id="ARBA00023235"/>
    </source>
</evidence>
<evidence type="ECO:0000256" key="3">
    <source>
        <dbReference type="ARBA" id="ARBA00005254"/>
    </source>
</evidence>
<accession>A0A5E8BXN4</accession>
<dbReference type="InterPro" id="IPR001753">
    <property type="entry name" value="Enoyl-CoA_hydra/iso"/>
</dbReference>
<keyword evidence="7" id="KW-1185">Reference proteome</keyword>
<dbReference type="RefSeq" id="XP_031854215.1">
    <property type="nucleotide sequence ID" value="XM_031998324.1"/>
</dbReference>
<dbReference type="GO" id="GO:0004165">
    <property type="term" value="F:delta(3)-delta(2)-enoyl-CoA isomerase activity"/>
    <property type="evidence" value="ECO:0007669"/>
    <property type="project" value="UniProtKB-ARBA"/>
</dbReference>
<sequence>MVEITYEVKGKTAVITLNIPQLYNALSGAEYRRLEQLVLLAAQNPDTIVTLIQGTGKFFSAGANLGSGSGSKKEDTIELKQIDDPSDPAEYENQKVRTAYAYSFGTRNLTITESFYNHPKVLVVALNGPVIGLTSSLVAMADFIYARDTAWLLTPFSNIGLAPEGAASFSLAYRLGHSKASELLLSSTPIDANELYRLGFVNKLYSSEEYTTESFNETIQKLIQEKFYHLHPESLIITKELMRKSTAKNYAEANALEVVAGTDQFTKGVPQKRFAALAKRELKHKL</sequence>
<dbReference type="InterPro" id="IPR029045">
    <property type="entry name" value="ClpP/crotonase-like_dom_sf"/>
</dbReference>
<evidence type="ECO:0000256" key="1">
    <source>
        <dbReference type="ARBA" id="ARBA00004275"/>
    </source>
</evidence>
<reference evidence="6 7" key="1">
    <citation type="submission" date="2019-09" db="EMBL/GenBank/DDBJ databases">
        <authorList>
            <person name="Brejova B."/>
        </authorList>
    </citation>
    <scope>NUCLEOTIDE SEQUENCE [LARGE SCALE GENOMIC DNA]</scope>
</reference>
<comment type="similarity">
    <text evidence="3">Belongs to the enoyl-CoA hydratase/isomerase family.</text>
</comment>
<dbReference type="PANTHER" id="PTHR43684:SF1">
    <property type="entry name" value="ENOYL-COA DELTA ISOMERASE 2"/>
    <property type="match status" value="1"/>
</dbReference>
<dbReference type="GeneID" id="43582424"/>
<comment type="pathway">
    <text evidence="2">Lipid metabolism; fatty acid beta-oxidation.</text>
</comment>
<comment type="subcellular location">
    <subcellularLocation>
        <location evidence="1">Peroxisome</location>
    </subcellularLocation>
</comment>
<dbReference type="GO" id="GO:0006635">
    <property type="term" value="P:fatty acid beta-oxidation"/>
    <property type="evidence" value="ECO:0007669"/>
    <property type="project" value="TreeGrafter"/>
</dbReference>
<name>A0A5E8BXN4_9ASCO</name>
<dbReference type="InterPro" id="IPR051053">
    <property type="entry name" value="ECH/Chromodomain_protein"/>
</dbReference>
<dbReference type="PANTHER" id="PTHR43684">
    <property type="match status" value="1"/>
</dbReference>
<dbReference type="AlphaFoldDB" id="A0A5E8BXN4"/>
<evidence type="ECO:0000313" key="7">
    <source>
        <dbReference type="Proteomes" id="UP000398389"/>
    </source>
</evidence>
<proteinExistence type="inferred from homology"/>
<dbReference type="CDD" id="cd06558">
    <property type="entry name" value="crotonase-like"/>
    <property type="match status" value="1"/>
</dbReference>
<keyword evidence="4" id="KW-0576">Peroxisome</keyword>
<evidence type="ECO:0000256" key="4">
    <source>
        <dbReference type="ARBA" id="ARBA00023140"/>
    </source>
</evidence>
<dbReference type="OrthoDB" id="2018133at2759"/>
<evidence type="ECO:0000256" key="2">
    <source>
        <dbReference type="ARBA" id="ARBA00005005"/>
    </source>
</evidence>
<gene>
    <name evidence="6" type="ORF">SAPINGB_P003607</name>
</gene>
<keyword evidence="5" id="KW-0413">Isomerase</keyword>
<protein>
    <recommendedName>
        <fullName evidence="8">3-hydroxyisobutyryl-coenzyme A hydrolase</fullName>
    </recommendedName>
</protein>
<evidence type="ECO:0008006" key="8">
    <source>
        <dbReference type="Google" id="ProtNLM"/>
    </source>
</evidence>
<dbReference type="SUPFAM" id="SSF52096">
    <property type="entry name" value="ClpP/crotonase"/>
    <property type="match status" value="1"/>
</dbReference>
<dbReference type="GO" id="GO:0005782">
    <property type="term" value="C:peroxisomal matrix"/>
    <property type="evidence" value="ECO:0007669"/>
    <property type="project" value="TreeGrafter"/>
</dbReference>
<evidence type="ECO:0000313" key="6">
    <source>
        <dbReference type="EMBL" id="VVT53505.1"/>
    </source>
</evidence>
<organism evidence="6 7">
    <name type="scientific">Magnusiomyces paraingens</name>
    <dbReference type="NCBI Taxonomy" id="2606893"/>
    <lineage>
        <taxon>Eukaryota</taxon>
        <taxon>Fungi</taxon>
        <taxon>Dikarya</taxon>
        <taxon>Ascomycota</taxon>
        <taxon>Saccharomycotina</taxon>
        <taxon>Dipodascomycetes</taxon>
        <taxon>Dipodascales</taxon>
        <taxon>Dipodascaceae</taxon>
        <taxon>Magnusiomyces</taxon>
    </lineage>
</organism>
<dbReference type="FunFam" id="3.90.226.10:FF:000048">
    <property type="entry name" value="3,2-trans-enoyl-CoA isomerase"/>
    <property type="match status" value="1"/>
</dbReference>
<dbReference type="Gene3D" id="3.90.226.10">
    <property type="entry name" value="2-enoyl-CoA Hydratase, Chain A, domain 1"/>
    <property type="match status" value="1"/>
</dbReference>
<dbReference type="Proteomes" id="UP000398389">
    <property type="component" value="Unassembled WGS sequence"/>
</dbReference>